<dbReference type="InterPro" id="IPR009030">
    <property type="entry name" value="Growth_fac_rcpt_cys_sf"/>
</dbReference>
<keyword evidence="1" id="KW-0732">Signal</keyword>
<feature type="transmembrane region" description="Helical" evidence="4">
    <location>
        <begin position="1179"/>
        <end position="1196"/>
    </location>
</feature>
<dbReference type="SUPFAM" id="SSF57184">
    <property type="entry name" value="Growth factor receptor domain"/>
    <property type="match status" value="2"/>
</dbReference>
<evidence type="ECO:0000313" key="6">
    <source>
        <dbReference type="Proteomes" id="UP000039865"/>
    </source>
</evidence>
<feature type="transmembrane region" description="Helical" evidence="4">
    <location>
        <begin position="900"/>
        <end position="922"/>
    </location>
</feature>
<dbReference type="OrthoDB" id="304690at2759"/>
<dbReference type="InterPro" id="IPR011936">
    <property type="entry name" value="Myxo_disulph_rpt"/>
</dbReference>
<dbReference type="CDD" id="cd00064">
    <property type="entry name" value="FU"/>
    <property type="match status" value="2"/>
</dbReference>
<evidence type="ECO:0000256" key="3">
    <source>
        <dbReference type="ARBA" id="ARBA00023157"/>
    </source>
</evidence>
<dbReference type="Proteomes" id="UP000039865">
    <property type="component" value="Unassembled WGS sequence"/>
</dbReference>
<evidence type="ECO:0000256" key="1">
    <source>
        <dbReference type="ARBA" id="ARBA00022729"/>
    </source>
</evidence>
<evidence type="ECO:0000256" key="4">
    <source>
        <dbReference type="SAM" id="Phobius"/>
    </source>
</evidence>
<dbReference type="OMA" id="EINSEWR"/>
<accession>A0A078B6Q9</accession>
<gene>
    <name evidence="5" type="primary">Contig10450.g11152</name>
    <name evidence="5" type="ORF">STYLEM_19204</name>
</gene>
<dbReference type="InterPro" id="IPR006212">
    <property type="entry name" value="Furin_repeat"/>
</dbReference>
<feature type="transmembrane region" description="Helical" evidence="4">
    <location>
        <begin position="1208"/>
        <end position="1226"/>
    </location>
</feature>
<name>A0A078B6Q9_STYLE</name>
<dbReference type="EMBL" id="CCKQ01018130">
    <property type="protein sequence ID" value="CDW90064.1"/>
    <property type="molecule type" value="Genomic_DNA"/>
</dbReference>
<evidence type="ECO:0000256" key="2">
    <source>
        <dbReference type="ARBA" id="ARBA00022737"/>
    </source>
</evidence>
<keyword evidence="4" id="KW-0812">Transmembrane</keyword>
<dbReference type="InParanoid" id="A0A078B6Q9"/>
<reference evidence="5 6" key="1">
    <citation type="submission" date="2014-06" db="EMBL/GenBank/DDBJ databases">
        <authorList>
            <person name="Swart Estienne"/>
        </authorList>
    </citation>
    <scope>NUCLEOTIDE SEQUENCE [LARGE SCALE GENOMIC DNA]</scope>
    <source>
        <strain evidence="5 6">130c</strain>
    </source>
</reference>
<sequence>MPFQMELLIYSNQDNSYYIFSASVNTTKDFIAQFIQDLTNQAQEYFSIYVNKAGYYSISILQSGKVSPTIRNTGIKAQTGFSYIVFYIESFGIGDVKRINIKLYVRNNNNARLGATYPNSYQENDMIGLPQEPTVGTAKYLFGHKGEYDKVYTSMHLDGIIMFMRTSESQDLTTALNADSRVDAVWITLYSNPPTNLKTMLSNDMTYIAKYDLTDLYSGDQIVPDQNDATFTSGALQYGTNSLMLGSSISTDDSDPIYVPNQGILFGQGQQLLGTDKIQLTSKQSIDFTVEVWYRLNYFASMTKGRFQTLIKKDNDFGMEISDTSLRVYFMGKFQDATVPKEIYNLVSKRYNISRLNRLEEINSEWRMISVNYRRSLQFQSTDVFIYFDLMPPIKLTFLNGVYTNDPTKDIYVGSNFEGIIRSVFIYSRFSLNTYFAVNSTDSKTYEYSKPYYEFLTINDFDDDNPTCDRQSWSQRKCKVCSKHKTSSSFPANQCYSTCPLNSYGTSCKECDNKCQFCTYYLPDSCLVCNSDDPSLPLYTNLVGWCKKDFGYYKSSITGTYEKCDDRCISCTDGSNYCERCSQGAYKVDGSYCVWECPVGYQKNTKSGICQVDSESKIRADSLYSGSKCSSGYFYDQDQNICRVCNSSCLTCFGGGDNYCLTCRAGKILDYESKCRTCNNTSQFTIGPLGQCQEICGKGYNLGQLSCDDSNTKSKDGCSSLCQIEQGWICSKGNLTQKSTCSYIRTTLRGIKLTNSNQVYLEFDRPVYPNISSIISSSRTLSQSTISQSFSKSNFKMQILDQSVYNSSWTNYQGNWDLATSQKYPSNIIAIYTDFNKTAFDYSNYYIKVIILNTSIIIDQNGYSIDNQSIFAIAELRKLDYETQGVNYIDPDKFDMITQFVTGILFCYVASICIIFISSLIYYKPVSEAIVILIALQQLYCNHLINFSSRANQSYLVIYLQSYKFALFTWKFEGQKIFIEFLINDFIKKNAYGQQFSESGYYYNQNLVNLSHQIVFWLLLYLVFTPLAYVIGTILQRGFKNNERLVTYGNALTKKSLFSIGFQFFIVFFMPLVLPSLLELKYANDNTLSSQNDPTGDQQDSLNSAITILSFLFLSFVLLILTLLINKSYINELKVQNMFGSLFNPFKATMISYYLYPFYILKSLISSLVIVFARDNWESQTLLLALIHVFMTLYVTFMRPFKLKNMNLFTSFIEFSIFGHYVVFMITQFQNLENFSKVFILMIYDSAMALGTLTIISYNTTSSLYKWIYWRKTGKLPMRKKIAKHITTSKPKTQVVLDTSQIGLLEKSTSIALGKDKHHTKNIKNNTFIQALDNDDKKDNSAINKKKKNISQIQAFENLDDPQNLSIYASSPSPIRTHNDTYLNNTTLKDANDITRIQNDIQANQDYNKIAKREKGKQKKIAFDRLNSKSKSSMSLNYNQELFDDFERDKQINHNDDKVKFKKSSKKFKSNTKLGRFL</sequence>
<proteinExistence type="predicted"/>
<dbReference type="SMART" id="SM00261">
    <property type="entry name" value="FU"/>
    <property type="match status" value="2"/>
</dbReference>
<protein>
    <submittedName>
        <fullName evidence="5">Uncharacterized protein</fullName>
    </submittedName>
</protein>
<evidence type="ECO:0000313" key="5">
    <source>
        <dbReference type="EMBL" id="CDW90064.1"/>
    </source>
</evidence>
<feature type="transmembrane region" description="Helical" evidence="4">
    <location>
        <begin position="1105"/>
        <end position="1125"/>
    </location>
</feature>
<feature type="transmembrane region" description="Helical" evidence="4">
    <location>
        <begin position="1014"/>
        <end position="1035"/>
    </location>
</feature>
<keyword evidence="3" id="KW-1015">Disulfide bond</keyword>
<keyword evidence="6" id="KW-1185">Reference proteome</keyword>
<feature type="transmembrane region" description="Helical" evidence="4">
    <location>
        <begin position="929"/>
        <end position="947"/>
    </location>
</feature>
<organism evidence="5 6">
    <name type="scientific">Stylonychia lemnae</name>
    <name type="common">Ciliate</name>
    <dbReference type="NCBI Taxonomy" id="5949"/>
    <lineage>
        <taxon>Eukaryota</taxon>
        <taxon>Sar</taxon>
        <taxon>Alveolata</taxon>
        <taxon>Ciliophora</taxon>
        <taxon>Intramacronucleata</taxon>
        <taxon>Spirotrichea</taxon>
        <taxon>Stichotrichia</taxon>
        <taxon>Sporadotrichida</taxon>
        <taxon>Oxytrichidae</taxon>
        <taxon>Stylonychinae</taxon>
        <taxon>Stylonychia</taxon>
    </lineage>
</organism>
<keyword evidence="4" id="KW-1133">Transmembrane helix</keyword>
<feature type="transmembrane region" description="Helical" evidence="4">
    <location>
        <begin position="1238"/>
        <end position="1258"/>
    </location>
</feature>
<dbReference type="NCBIfam" id="TIGR02232">
    <property type="entry name" value="myxo_disulf_rpt"/>
    <property type="match status" value="1"/>
</dbReference>
<keyword evidence="2" id="KW-0677">Repeat</keyword>
<keyword evidence="4" id="KW-0472">Membrane</keyword>
<feature type="transmembrane region" description="Helical" evidence="4">
    <location>
        <begin position="1056"/>
        <end position="1078"/>
    </location>
</feature>